<evidence type="ECO:0000313" key="1">
    <source>
        <dbReference type="EMBL" id="MBJ7607936.1"/>
    </source>
</evidence>
<dbReference type="GO" id="GO:0046872">
    <property type="term" value="F:metal ion binding"/>
    <property type="evidence" value="ECO:0007669"/>
    <property type="project" value="InterPro"/>
</dbReference>
<proteinExistence type="predicted"/>
<dbReference type="EMBL" id="JAEKNN010000005">
    <property type="protein sequence ID" value="MBJ7607936.1"/>
    <property type="molecule type" value="Genomic_DNA"/>
</dbReference>
<name>A0A934KFX2_9BACT</name>
<protein>
    <submittedName>
        <fullName evidence="1">Metal-sensing transcriptional repressor</fullName>
    </submittedName>
</protein>
<evidence type="ECO:0000313" key="2">
    <source>
        <dbReference type="Proteomes" id="UP000614410"/>
    </source>
</evidence>
<accession>A0A934KFX2</accession>
<gene>
    <name evidence="1" type="ORF">JF887_00685</name>
</gene>
<dbReference type="Pfam" id="PF02583">
    <property type="entry name" value="Trns_repr_metal"/>
    <property type="match status" value="1"/>
</dbReference>
<dbReference type="Gene3D" id="1.20.58.1000">
    <property type="entry name" value="Metal-sensitive repressor, helix protomer"/>
    <property type="match status" value="1"/>
</dbReference>
<dbReference type="GO" id="GO:0045892">
    <property type="term" value="P:negative regulation of DNA-templated transcription"/>
    <property type="evidence" value="ECO:0007669"/>
    <property type="project" value="UniProtKB-ARBA"/>
</dbReference>
<dbReference type="InterPro" id="IPR003735">
    <property type="entry name" value="Metal_Tscrpt_repr"/>
</dbReference>
<dbReference type="AlphaFoldDB" id="A0A934KFX2"/>
<dbReference type="GO" id="GO:0003677">
    <property type="term" value="F:DNA binding"/>
    <property type="evidence" value="ECO:0007669"/>
    <property type="project" value="InterPro"/>
</dbReference>
<sequence>MVEDERYCPGVLTQLSAARCRAGEDRLHPAPEHVQHCVAEGMAAGQGDAYLDELIARFSDSPGDDHEAGHVMIC</sequence>
<dbReference type="InterPro" id="IPR038390">
    <property type="entry name" value="Metal_Tscrpt_repr_sf"/>
</dbReference>
<comment type="caution">
    <text evidence="1">The sequence shown here is derived from an EMBL/GenBank/DDBJ whole genome shotgun (WGS) entry which is preliminary data.</text>
</comment>
<reference evidence="1 2" key="1">
    <citation type="submission" date="2020-10" db="EMBL/GenBank/DDBJ databases">
        <title>Ca. Dormibacterota MAGs.</title>
        <authorList>
            <person name="Montgomery K."/>
        </authorList>
    </citation>
    <scope>NUCLEOTIDE SEQUENCE [LARGE SCALE GENOMIC DNA]</scope>
    <source>
        <strain evidence="1">Mitchell_Peninsula_5</strain>
    </source>
</reference>
<dbReference type="Proteomes" id="UP000614410">
    <property type="component" value="Unassembled WGS sequence"/>
</dbReference>
<organism evidence="1 2">
    <name type="scientific">Candidatus Amunia macphersoniae</name>
    <dbReference type="NCBI Taxonomy" id="3127014"/>
    <lineage>
        <taxon>Bacteria</taxon>
        <taxon>Bacillati</taxon>
        <taxon>Candidatus Dormiibacterota</taxon>
        <taxon>Candidatus Dormibacteria</taxon>
        <taxon>Candidatus Aeolococcales</taxon>
        <taxon>Candidatus Aeolococcaceae</taxon>
        <taxon>Candidatus Amunia</taxon>
    </lineage>
</organism>